<reference evidence="2" key="1">
    <citation type="submission" date="2020-08" db="EMBL/GenBank/DDBJ databases">
        <title>Genome public.</title>
        <authorList>
            <person name="Liu C."/>
            <person name="Sun Q."/>
        </authorList>
    </citation>
    <scope>NUCLEOTIDE SEQUENCE</scope>
    <source>
        <strain evidence="2">NSJ-44</strain>
    </source>
</reference>
<name>A0A926CYF5_9FIRM</name>
<sequence length="184" mass="20970">MQVEEYYEQIVSAPKPRRGVLGMLKAGQIIFLVLTVITFAAFYLFPISGGTAGAILGFSVPVICLALSLLYRWRRRKMLTDYEYIFSNGDLEIARVIANAKRRKLMTCDVANFESMGPIADEEGKRLSNMPELQKVIATPDGVATHYAYFNRNGEKTMLLFSPNEKLFEMIRQQNKRARLYQGR</sequence>
<keyword evidence="3" id="KW-1185">Reference proteome</keyword>
<dbReference type="InterPro" id="IPR046088">
    <property type="entry name" value="DUF6106"/>
</dbReference>
<gene>
    <name evidence="2" type="ORF">H8699_03210</name>
</gene>
<evidence type="ECO:0000313" key="2">
    <source>
        <dbReference type="EMBL" id="MBC8528443.1"/>
    </source>
</evidence>
<comment type="caution">
    <text evidence="2">The sequence shown here is derived from an EMBL/GenBank/DDBJ whole genome shotgun (WGS) entry which is preliminary data.</text>
</comment>
<keyword evidence="1" id="KW-1133">Transmembrane helix</keyword>
<dbReference type="RefSeq" id="WP_249284450.1">
    <property type="nucleotide sequence ID" value="NZ_JACRSO010000001.1"/>
</dbReference>
<accession>A0A926CYF5</accession>
<evidence type="ECO:0000313" key="3">
    <source>
        <dbReference type="Proteomes" id="UP000654279"/>
    </source>
</evidence>
<dbReference type="EMBL" id="JACRSO010000001">
    <property type="protein sequence ID" value="MBC8528443.1"/>
    <property type="molecule type" value="Genomic_DNA"/>
</dbReference>
<proteinExistence type="predicted"/>
<dbReference type="AlphaFoldDB" id="A0A926CYF5"/>
<evidence type="ECO:0000256" key="1">
    <source>
        <dbReference type="SAM" id="Phobius"/>
    </source>
</evidence>
<feature type="transmembrane region" description="Helical" evidence="1">
    <location>
        <begin position="26"/>
        <end position="45"/>
    </location>
</feature>
<dbReference type="Proteomes" id="UP000654279">
    <property type="component" value="Unassembled WGS sequence"/>
</dbReference>
<feature type="transmembrane region" description="Helical" evidence="1">
    <location>
        <begin position="51"/>
        <end position="71"/>
    </location>
</feature>
<keyword evidence="1" id="KW-0472">Membrane</keyword>
<organism evidence="2 3">
    <name type="scientific">Luoshenia tenuis</name>
    <dbReference type="NCBI Taxonomy" id="2763654"/>
    <lineage>
        <taxon>Bacteria</taxon>
        <taxon>Bacillati</taxon>
        <taxon>Bacillota</taxon>
        <taxon>Clostridia</taxon>
        <taxon>Christensenellales</taxon>
        <taxon>Christensenellaceae</taxon>
        <taxon>Luoshenia</taxon>
    </lineage>
</organism>
<dbReference type="Pfam" id="PF19601">
    <property type="entry name" value="DUF6106"/>
    <property type="match status" value="1"/>
</dbReference>
<protein>
    <submittedName>
        <fullName evidence="2">Uncharacterized protein</fullName>
    </submittedName>
</protein>
<keyword evidence="1" id="KW-0812">Transmembrane</keyword>